<keyword evidence="4" id="KW-0677">Repeat</keyword>
<dbReference type="PANTHER" id="PTHR15859:SF5">
    <property type="entry name" value="SH3KBP1-BINDING PROTEIN 1"/>
    <property type="match status" value="1"/>
</dbReference>
<dbReference type="Proteomes" id="UP000233120">
    <property type="component" value="Unassembled WGS sequence"/>
</dbReference>
<reference evidence="7" key="2">
    <citation type="submission" date="2025-09" db="UniProtKB">
        <authorList>
            <consortium name="Ensembl"/>
        </authorList>
    </citation>
    <scope>IDENTIFICATION</scope>
</reference>
<dbReference type="InterPro" id="IPR003131">
    <property type="entry name" value="T1-type_BTB"/>
</dbReference>
<evidence type="ECO:0000259" key="6">
    <source>
        <dbReference type="PROSITE" id="PS50097"/>
    </source>
</evidence>
<dbReference type="PROSITE" id="PS50097">
    <property type="entry name" value="BTB"/>
    <property type="match status" value="1"/>
</dbReference>
<evidence type="ECO:0000256" key="4">
    <source>
        <dbReference type="ARBA" id="ARBA00022737"/>
    </source>
</evidence>
<keyword evidence="2" id="KW-0597">Phosphoprotein</keyword>
<evidence type="ECO:0000256" key="5">
    <source>
        <dbReference type="SAM" id="MobiDB-lite"/>
    </source>
</evidence>
<dbReference type="SUPFAM" id="SSF54695">
    <property type="entry name" value="POZ domain"/>
    <property type="match status" value="1"/>
</dbReference>
<evidence type="ECO:0000256" key="3">
    <source>
        <dbReference type="ARBA" id="ARBA00022574"/>
    </source>
</evidence>
<gene>
    <name evidence="7" type="primary">SHKBP1</name>
</gene>
<dbReference type="AlphaFoldDB" id="A0A2K6D9T9"/>
<dbReference type="Ensembl" id="ENSMNET00000057114.1">
    <property type="protein sequence ID" value="ENSMNEP00000032679.1"/>
    <property type="gene ID" value="ENSMNEG00000039634.1"/>
</dbReference>
<feature type="compositionally biased region" description="Low complexity" evidence="5">
    <location>
        <begin position="592"/>
        <end position="620"/>
    </location>
</feature>
<evidence type="ECO:0000313" key="8">
    <source>
        <dbReference type="Proteomes" id="UP000233120"/>
    </source>
</evidence>
<keyword evidence="8" id="KW-1185">Reference proteome</keyword>
<dbReference type="FunFam" id="3.30.710.10:FF:000038">
    <property type="entry name" value="BTB/POZ domain-containing protein KCTD3 isoform X1"/>
    <property type="match status" value="1"/>
</dbReference>
<protein>
    <submittedName>
        <fullName evidence="7">SH3KBP1 binding protein 1</fullName>
    </submittedName>
</protein>
<comment type="similarity">
    <text evidence="1">Belongs to the KCTD3 family.</text>
</comment>
<dbReference type="GO" id="GO:0045742">
    <property type="term" value="P:positive regulation of epidermal growth factor receptor signaling pathway"/>
    <property type="evidence" value="ECO:0007669"/>
    <property type="project" value="TreeGrafter"/>
</dbReference>
<dbReference type="InterPro" id="IPR036322">
    <property type="entry name" value="WD40_repeat_dom_sf"/>
</dbReference>
<proteinExistence type="inferred from homology"/>
<dbReference type="InterPro" id="IPR047825">
    <property type="entry name" value="SHKBP1_KCTD3_BTB_POZ"/>
</dbReference>
<dbReference type="Gene3D" id="2.130.10.10">
    <property type="entry name" value="YVTN repeat-like/Quinoprotein amine dehydrogenase"/>
    <property type="match status" value="1"/>
</dbReference>
<dbReference type="InterPro" id="IPR047876">
    <property type="entry name" value="SHKBP1/KCTD3"/>
</dbReference>
<dbReference type="Bgee" id="ENSMNEG00000039634">
    <property type="expression patterns" value="Expressed in bone marrow and 11 other cell types or tissues"/>
</dbReference>
<accession>A0A2K6D9T9</accession>
<feature type="region of interest" description="Disordered" evidence="5">
    <location>
        <begin position="586"/>
        <end position="685"/>
    </location>
</feature>
<dbReference type="InterPro" id="IPR011333">
    <property type="entry name" value="SKP1/BTB/POZ_sf"/>
</dbReference>
<dbReference type="PANTHER" id="PTHR15859">
    <property type="entry name" value="SETA BINDING PROTEIN 1"/>
    <property type="match status" value="1"/>
</dbReference>
<dbReference type="Gene3D" id="3.30.710.10">
    <property type="entry name" value="Potassium Channel Kv1.1, Chain A"/>
    <property type="match status" value="1"/>
</dbReference>
<feature type="domain" description="BTB" evidence="6">
    <location>
        <begin position="19"/>
        <end position="88"/>
    </location>
</feature>
<dbReference type="GO" id="GO:0051260">
    <property type="term" value="P:protein homooligomerization"/>
    <property type="evidence" value="ECO:0007669"/>
    <property type="project" value="InterPro"/>
</dbReference>
<evidence type="ECO:0000256" key="1">
    <source>
        <dbReference type="ARBA" id="ARBA00009572"/>
    </source>
</evidence>
<evidence type="ECO:0000313" key="7">
    <source>
        <dbReference type="Ensembl" id="ENSMNEP00000032679.1"/>
    </source>
</evidence>
<dbReference type="GeneTree" id="ENSGT00940000153881"/>
<organism evidence="7 8">
    <name type="scientific">Macaca nemestrina</name>
    <name type="common">Pig-tailed macaque</name>
    <dbReference type="NCBI Taxonomy" id="9545"/>
    <lineage>
        <taxon>Eukaryota</taxon>
        <taxon>Metazoa</taxon>
        <taxon>Chordata</taxon>
        <taxon>Craniata</taxon>
        <taxon>Vertebrata</taxon>
        <taxon>Euteleostomi</taxon>
        <taxon>Mammalia</taxon>
        <taxon>Eutheria</taxon>
        <taxon>Euarchontoglires</taxon>
        <taxon>Primates</taxon>
        <taxon>Haplorrhini</taxon>
        <taxon>Catarrhini</taxon>
        <taxon>Cercopithecidae</taxon>
        <taxon>Cercopithecinae</taxon>
        <taxon>Macaca</taxon>
    </lineage>
</organism>
<dbReference type="Pfam" id="PF02214">
    <property type="entry name" value="BTB_2"/>
    <property type="match status" value="1"/>
</dbReference>
<dbReference type="SMART" id="SM00225">
    <property type="entry name" value="BTB"/>
    <property type="match status" value="1"/>
</dbReference>
<dbReference type="InterPro" id="IPR000210">
    <property type="entry name" value="BTB/POZ_dom"/>
</dbReference>
<dbReference type="InterPro" id="IPR015943">
    <property type="entry name" value="WD40/YVTN_repeat-like_dom_sf"/>
</dbReference>
<name>A0A2K6D9T9_MACNE</name>
<dbReference type="SUPFAM" id="SSF50978">
    <property type="entry name" value="WD40 repeat-like"/>
    <property type="match status" value="1"/>
</dbReference>
<sequence>MAAAATAAEGLPSRGPPGEVIHLNVGGKRFSTSRQTLTWIPDSFFSSLLSGRISTLKDETGAIFIDRDPTVFAPILNFLRTKELDPRGVHGSSLLHEAQFYGLTPLVRRLQLREELDRSSCGNVLFNGYLPPPVFPVKRRNRHSLVGPQQLGGRPAPVRRSNTMPPNLGNAGLLGRMLDEKAPPSPSGQPEEPGMVRLVCGHHNWIAVAYTQFLVCYRLKEASGWQLVFSSPRLDWPIERLALTARVPGGALGEHDKMVAAATGSEILLWALQAEGSGSEIAKEWKGSWLQPVLPHPQVQEVQPITSYDAAGSFLLLGCNNGSIYYVDVQKFPLRMKDNDLLVSELYRDPAEDGVTALSVYLTPKTSDSGNWIEIAYGTSSGGVRVIVQHPETVGSGPQLFQTFTVHRSPVTKIMLSEKHLISVCADNNHVRTWSVTRFRGMISTQPGSTPLASFKILALESADGHGGCSAGNDIGPYGERDDQQVFIQKVVPSASQLFVRLSSTGQRVCSVRSVDGSPTTAFTVLECEGSRRLGSRPRRYLLTGQANGSLAMWDLTTAMDGLGQDPAGGLTEQELMEQLEHCELAPPAPSAPSRGSLPSPSPRISLTSLHSASSNTSLSGHRGSPSPPQAEARRRGGGSFVERCQELVRSGPDLRWPPTPAPWPSTSLGTPLTPPKMKLNETSF</sequence>
<evidence type="ECO:0000256" key="2">
    <source>
        <dbReference type="ARBA" id="ARBA00022553"/>
    </source>
</evidence>
<feature type="region of interest" description="Disordered" evidence="5">
    <location>
        <begin position="145"/>
        <end position="165"/>
    </location>
</feature>
<keyword evidence="3" id="KW-0853">WD repeat</keyword>
<reference evidence="7" key="1">
    <citation type="submission" date="2025-08" db="UniProtKB">
        <authorList>
            <consortium name="Ensembl"/>
        </authorList>
    </citation>
    <scope>IDENTIFICATION</scope>
</reference>
<dbReference type="CDD" id="cd18393">
    <property type="entry name" value="BTB_POZ_SHKBP1"/>
    <property type="match status" value="1"/>
</dbReference>